<keyword evidence="3" id="KW-1185">Reference proteome</keyword>
<feature type="region of interest" description="Disordered" evidence="1">
    <location>
        <begin position="53"/>
        <end position="122"/>
    </location>
</feature>
<dbReference type="AlphaFoldDB" id="A0A6A6MRN2"/>
<protein>
    <submittedName>
        <fullName evidence="2">Uncharacterized protein</fullName>
    </submittedName>
</protein>
<name>A0A6A6MRN2_HEVBR</name>
<dbReference type="EMBL" id="JAAGAX010000005">
    <property type="protein sequence ID" value="KAF2316461.1"/>
    <property type="molecule type" value="Genomic_DNA"/>
</dbReference>
<feature type="compositionally biased region" description="Basic residues" evidence="1">
    <location>
        <begin position="102"/>
        <end position="113"/>
    </location>
</feature>
<evidence type="ECO:0000313" key="3">
    <source>
        <dbReference type="Proteomes" id="UP000467840"/>
    </source>
</evidence>
<feature type="compositionally biased region" description="Basic residues" evidence="1">
    <location>
        <begin position="76"/>
        <end position="94"/>
    </location>
</feature>
<gene>
    <name evidence="2" type="ORF">GH714_041802</name>
</gene>
<proteinExistence type="predicted"/>
<evidence type="ECO:0000313" key="2">
    <source>
        <dbReference type="EMBL" id="KAF2316461.1"/>
    </source>
</evidence>
<accession>A0A6A6MRN2</accession>
<sequence>MRLSLPTVCQNEVQRAGGVLGACWASWAMEAQNEVHGPSLAHNGPSGVRAAWEQRSGRGAKRGSSHGAGARERLGRARRVRKRGSNVRGKTGRARKPDARARFKQARGNARRARANEVQPAEVSGSAWRARALARTKRGSSARGLPARPNEVHPRLQPAKTSTQILTKPFSLNANLGDFDRSKERALTVPLTG</sequence>
<reference evidence="2 3" key="1">
    <citation type="journal article" date="2020" name="Mol. Plant">
        <title>The Chromosome-Based Rubber Tree Genome Provides New Insights into Spurge Genome Evolution and Rubber Biosynthesis.</title>
        <authorList>
            <person name="Liu J."/>
            <person name="Shi C."/>
            <person name="Shi C.C."/>
            <person name="Li W."/>
            <person name="Zhang Q.J."/>
            <person name="Zhang Y."/>
            <person name="Li K."/>
            <person name="Lu H.F."/>
            <person name="Shi C."/>
            <person name="Zhu S.T."/>
            <person name="Xiao Z.Y."/>
            <person name="Nan H."/>
            <person name="Yue Y."/>
            <person name="Zhu X.G."/>
            <person name="Wu Y."/>
            <person name="Hong X.N."/>
            <person name="Fan G.Y."/>
            <person name="Tong Y."/>
            <person name="Zhang D."/>
            <person name="Mao C.L."/>
            <person name="Liu Y.L."/>
            <person name="Hao S.J."/>
            <person name="Liu W.Q."/>
            <person name="Lv M.Q."/>
            <person name="Zhang H.B."/>
            <person name="Liu Y."/>
            <person name="Hu-Tang G.R."/>
            <person name="Wang J.P."/>
            <person name="Wang J.H."/>
            <person name="Sun Y.H."/>
            <person name="Ni S.B."/>
            <person name="Chen W.B."/>
            <person name="Zhang X.C."/>
            <person name="Jiao Y.N."/>
            <person name="Eichler E.E."/>
            <person name="Li G.H."/>
            <person name="Liu X."/>
            <person name="Gao L.Z."/>
        </authorList>
    </citation>
    <scope>NUCLEOTIDE SEQUENCE [LARGE SCALE GENOMIC DNA]</scope>
    <source>
        <strain evidence="3">cv. GT1</strain>
        <tissue evidence="2">Leaf</tissue>
    </source>
</reference>
<feature type="region of interest" description="Disordered" evidence="1">
    <location>
        <begin position="134"/>
        <end position="163"/>
    </location>
</feature>
<comment type="caution">
    <text evidence="2">The sequence shown here is derived from an EMBL/GenBank/DDBJ whole genome shotgun (WGS) entry which is preliminary data.</text>
</comment>
<organism evidence="2 3">
    <name type="scientific">Hevea brasiliensis</name>
    <name type="common">Para rubber tree</name>
    <name type="synonym">Siphonia brasiliensis</name>
    <dbReference type="NCBI Taxonomy" id="3981"/>
    <lineage>
        <taxon>Eukaryota</taxon>
        <taxon>Viridiplantae</taxon>
        <taxon>Streptophyta</taxon>
        <taxon>Embryophyta</taxon>
        <taxon>Tracheophyta</taxon>
        <taxon>Spermatophyta</taxon>
        <taxon>Magnoliopsida</taxon>
        <taxon>eudicotyledons</taxon>
        <taxon>Gunneridae</taxon>
        <taxon>Pentapetalae</taxon>
        <taxon>rosids</taxon>
        <taxon>fabids</taxon>
        <taxon>Malpighiales</taxon>
        <taxon>Euphorbiaceae</taxon>
        <taxon>Crotonoideae</taxon>
        <taxon>Micrandreae</taxon>
        <taxon>Hevea</taxon>
    </lineage>
</organism>
<evidence type="ECO:0000256" key="1">
    <source>
        <dbReference type="SAM" id="MobiDB-lite"/>
    </source>
</evidence>
<dbReference type="Proteomes" id="UP000467840">
    <property type="component" value="Chromosome 15"/>
</dbReference>